<protein>
    <submittedName>
        <fullName evidence="1">Uncharacterized protein</fullName>
    </submittedName>
</protein>
<evidence type="ECO:0000313" key="2">
    <source>
        <dbReference type="Proteomes" id="UP000270034"/>
    </source>
</evidence>
<evidence type="ECO:0000313" key="1">
    <source>
        <dbReference type="EMBL" id="BBC81698.1"/>
    </source>
</evidence>
<dbReference type="AlphaFoldDB" id="A0A2Z5ZM47"/>
<dbReference type="Proteomes" id="UP000270034">
    <property type="component" value="Plasmid pAOF1"/>
</dbReference>
<reference evidence="1 2" key="1">
    <citation type="submission" date="2018-02" db="EMBL/GenBank/DDBJ databases">
        <title>Acetobacter orientalis genome.</title>
        <authorList>
            <person name="Nakashima N."/>
            <person name="Tamura T."/>
        </authorList>
    </citation>
    <scope>NUCLEOTIDE SEQUENCE [LARGE SCALE GENOMIC DNA]</scope>
    <source>
        <strain evidence="1 2">FAN1</strain>
        <plasmid evidence="2">paof1 fan1 dna</plasmid>
    </source>
</reference>
<keyword evidence="1" id="KW-0614">Plasmid</keyword>
<accession>A0A2Z5ZM47</accession>
<dbReference type="EMBL" id="AP018516">
    <property type="protein sequence ID" value="BBC81698.1"/>
    <property type="molecule type" value="Genomic_DNA"/>
</dbReference>
<name>A0A2Z5ZM47_9PROT</name>
<sequence>MKITNNPFTLIAIPREGDQLGDFLDRYAQVICERVLRSLDLTPDERQLLIQDEFELSQQFNKEAWIYDDGNLEDFCNRCFGPLNLAEMEAAHLKAHILGLAFSGLFHIFERQVIMVLKRLDFRRRGDVWGSVPTNKRHTFFGYKDALEYGGYPISGDVLTKVELLRLVANIMKHGSTTSLQSLHEKFPQMFWPGGDILSIDMIRLTPELLLESANVVAKYWREFPHA</sequence>
<geneLocation type="plasmid" evidence="2">
    <name>paof1 fan1 dna</name>
</geneLocation>
<organism evidence="1 2">
    <name type="scientific">Acetobacter orientalis</name>
    <dbReference type="NCBI Taxonomy" id="146474"/>
    <lineage>
        <taxon>Bacteria</taxon>
        <taxon>Pseudomonadati</taxon>
        <taxon>Pseudomonadota</taxon>
        <taxon>Alphaproteobacteria</taxon>
        <taxon>Acetobacterales</taxon>
        <taxon>Acetobacteraceae</taxon>
        <taxon>Acetobacter</taxon>
    </lineage>
</organism>
<gene>
    <name evidence="1" type="ORF">AcetOrient_orf00011p</name>
</gene>
<proteinExistence type="predicted"/>
<dbReference type="KEGG" id="aot:AcetOri_orf00011p"/>